<keyword evidence="6" id="KW-1185">Reference proteome</keyword>
<evidence type="ECO:0000256" key="3">
    <source>
        <dbReference type="ARBA" id="ARBA00023163"/>
    </source>
</evidence>
<evidence type="ECO:0000256" key="1">
    <source>
        <dbReference type="ARBA" id="ARBA00023015"/>
    </source>
</evidence>
<dbReference type="Proteomes" id="UP001304847">
    <property type="component" value="Unassembled WGS sequence"/>
</dbReference>
<sequence length="222" mass="25011">MHVESVGDRIRRLRKSLGLTQVKLAAMLGIKAPSVVQWESDKTNLSGENLLNAAKILGVTPEYILHGGEPTKQEISNIELAQPDIHRIPVLSYVQAGVWTETSEIRECDGNLVYITTDLDLSERAFAIELIGHSMEPEFVEGDVVLIDPDEHPHPGDFVVAKNGEEAATFKKYRPRGIGEDGQEVFELVPLNDDFPTMRSDRQHIQIIGTMVEHRRRRKRKK</sequence>
<dbReference type="PANTHER" id="PTHR40661:SF3">
    <property type="entry name" value="FELS-1 PROPHAGE TRANSCRIPTIONAL REGULATOR"/>
    <property type="match status" value="1"/>
</dbReference>
<comment type="caution">
    <text evidence="5">The sequence shown here is derived from an EMBL/GenBank/DDBJ whole genome shotgun (WGS) entry which is preliminary data.</text>
</comment>
<dbReference type="PROSITE" id="PS50943">
    <property type="entry name" value="HTH_CROC1"/>
    <property type="match status" value="1"/>
</dbReference>
<evidence type="ECO:0000259" key="4">
    <source>
        <dbReference type="PROSITE" id="PS50943"/>
    </source>
</evidence>
<dbReference type="InterPro" id="IPR010982">
    <property type="entry name" value="Lambda_DNA-bd_dom_sf"/>
</dbReference>
<organism evidence="5 6">
    <name type="scientific">Aeromonas caviae</name>
    <name type="common">Aeromonas punctata</name>
    <dbReference type="NCBI Taxonomy" id="648"/>
    <lineage>
        <taxon>Bacteria</taxon>
        <taxon>Pseudomonadati</taxon>
        <taxon>Pseudomonadota</taxon>
        <taxon>Gammaproteobacteria</taxon>
        <taxon>Aeromonadales</taxon>
        <taxon>Aeromonadaceae</taxon>
        <taxon>Aeromonas</taxon>
    </lineage>
</organism>
<dbReference type="CDD" id="cd06529">
    <property type="entry name" value="S24_LexA-like"/>
    <property type="match status" value="1"/>
</dbReference>
<protein>
    <submittedName>
        <fullName evidence="5">S24 family peptidase</fullName>
    </submittedName>
</protein>
<dbReference type="InterPro" id="IPR036286">
    <property type="entry name" value="LexA/Signal_pep-like_sf"/>
</dbReference>
<dbReference type="PANTHER" id="PTHR40661">
    <property type="match status" value="1"/>
</dbReference>
<evidence type="ECO:0000313" key="5">
    <source>
        <dbReference type="EMBL" id="MEA9438677.1"/>
    </source>
</evidence>
<dbReference type="InterPro" id="IPR015927">
    <property type="entry name" value="Peptidase_S24_S26A/B/C"/>
</dbReference>
<dbReference type="Pfam" id="PF01381">
    <property type="entry name" value="HTH_3"/>
    <property type="match status" value="1"/>
</dbReference>
<dbReference type="Gene3D" id="1.10.260.40">
    <property type="entry name" value="lambda repressor-like DNA-binding domains"/>
    <property type="match status" value="1"/>
</dbReference>
<dbReference type="EMBL" id="JAYGOJ010000251">
    <property type="protein sequence ID" value="MEA9438677.1"/>
    <property type="molecule type" value="Genomic_DNA"/>
</dbReference>
<dbReference type="Gene3D" id="2.10.109.10">
    <property type="entry name" value="Umud Fragment, subunit A"/>
    <property type="match status" value="1"/>
</dbReference>
<dbReference type="Pfam" id="PF00717">
    <property type="entry name" value="Peptidase_S24"/>
    <property type="match status" value="1"/>
</dbReference>
<dbReference type="CDD" id="cd00093">
    <property type="entry name" value="HTH_XRE"/>
    <property type="match status" value="1"/>
</dbReference>
<dbReference type="InterPro" id="IPR039418">
    <property type="entry name" value="LexA-like"/>
</dbReference>
<name>A0ABU5WCP5_AERCA</name>
<dbReference type="RefSeq" id="WP_323581114.1">
    <property type="nucleotide sequence ID" value="NZ_JAYGOJ010000251.1"/>
</dbReference>
<dbReference type="SUPFAM" id="SSF47413">
    <property type="entry name" value="lambda repressor-like DNA-binding domains"/>
    <property type="match status" value="1"/>
</dbReference>
<accession>A0ABU5WCP5</accession>
<keyword evidence="2" id="KW-0238">DNA-binding</keyword>
<evidence type="ECO:0000313" key="6">
    <source>
        <dbReference type="Proteomes" id="UP001304847"/>
    </source>
</evidence>
<gene>
    <name evidence="5" type="ORF">VCX44_23500</name>
</gene>
<dbReference type="InterPro" id="IPR001387">
    <property type="entry name" value="Cro/C1-type_HTH"/>
</dbReference>
<keyword evidence="3" id="KW-0804">Transcription</keyword>
<proteinExistence type="predicted"/>
<reference evidence="5 6" key="1">
    <citation type="submission" date="2023-12" db="EMBL/GenBank/DDBJ databases">
        <title>Characterization of antibiotic resistance in Aeromonas spp. in hospital effluent.</title>
        <authorList>
            <person name="Negoseki B.R.S."/>
            <person name="Krul D."/>
            <person name="Siqueira A.C."/>
            <person name="Almeida M."/>
            <person name="Mesa D."/>
            <person name="Conte D."/>
            <person name="Dalla-Costa L.M."/>
        </authorList>
    </citation>
    <scope>NUCLEOTIDE SEQUENCE [LARGE SCALE GENOMIC DNA]</scope>
    <source>
        <strain evidence="5 6">36v</strain>
    </source>
</reference>
<feature type="domain" description="HTH cro/C1-type" evidence="4">
    <location>
        <begin position="10"/>
        <end position="64"/>
    </location>
</feature>
<keyword evidence="1" id="KW-0805">Transcription regulation</keyword>
<dbReference type="SMART" id="SM00530">
    <property type="entry name" value="HTH_XRE"/>
    <property type="match status" value="1"/>
</dbReference>
<dbReference type="SUPFAM" id="SSF51306">
    <property type="entry name" value="LexA/Signal peptidase"/>
    <property type="match status" value="1"/>
</dbReference>
<evidence type="ECO:0000256" key="2">
    <source>
        <dbReference type="ARBA" id="ARBA00023125"/>
    </source>
</evidence>